<feature type="compositionally biased region" description="Basic and acidic residues" evidence="2">
    <location>
        <begin position="243"/>
        <end position="254"/>
    </location>
</feature>
<evidence type="ECO:0000256" key="1">
    <source>
        <dbReference type="SAM" id="Coils"/>
    </source>
</evidence>
<organism evidence="3 4">
    <name type="scientific">Amanita muscaria (strain Koide BX008)</name>
    <dbReference type="NCBI Taxonomy" id="946122"/>
    <lineage>
        <taxon>Eukaryota</taxon>
        <taxon>Fungi</taxon>
        <taxon>Dikarya</taxon>
        <taxon>Basidiomycota</taxon>
        <taxon>Agaricomycotina</taxon>
        <taxon>Agaricomycetes</taxon>
        <taxon>Agaricomycetidae</taxon>
        <taxon>Agaricales</taxon>
        <taxon>Pluteineae</taxon>
        <taxon>Amanitaceae</taxon>
        <taxon>Amanita</taxon>
    </lineage>
</organism>
<feature type="compositionally biased region" description="Basic and acidic residues" evidence="2">
    <location>
        <begin position="116"/>
        <end position="133"/>
    </location>
</feature>
<feature type="compositionally biased region" description="Basic and acidic residues" evidence="2">
    <location>
        <begin position="68"/>
        <end position="81"/>
    </location>
</feature>
<feature type="compositionally biased region" description="Low complexity" evidence="2">
    <location>
        <begin position="221"/>
        <end position="242"/>
    </location>
</feature>
<dbReference type="Proteomes" id="UP000054549">
    <property type="component" value="Unassembled WGS sequence"/>
</dbReference>
<feature type="coiled-coil region" evidence="1">
    <location>
        <begin position="545"/>
        <end position="593"/>
    </location>
</feature>
<feature type="compositionally biased region" description="Polar residues" evidence="2">
    <location>
        <begin position="82"/>
        <end position="106"/>
    </location>
</feature>
<proteinExistence type="predicted"/>
<dbReference type="InParanoid" id="A0A0C2XNJ7"/>
<protein>
    <submittedName>
        <fullName evidence="3">Uncharacterized protein</fullName>
    </submittedName>
</protein>
<feature type="compositionally biased region" description="Polar residues" evidence="2">
    <location>
        <begin position="440"/>
        <end position="468"/>
    </location>
</feature>
<evidence type="ECO:0000256" key="2">
    <source>
        <dbReference type="SAM" id="MobiDB-lite"/>
    </source>
</evidence>
<gene>
    <name evidence="3" type="ORF">M378DRAFT_174597</name>
</gene>
<keyword evidence="1" id="KW-0175">Coiled coil</keyword>
<sequence length="622" mass="67173">MSATNSPFFITDQQTARKTTGGVSPQEFLQQGNPLMPTLLNHESGKPPSSKKGFFNSPSGGSAAQQHSDSHDPVQKRRSEHNTTFLDGQTRSPTQSRKPMSRSNTMKTHRSPQGKVGKDTDQTNRHAADHIRNEFMWTVPTSNIRGDDEEEEDELLSFSLSPGHTPRNTETSPVAKTKTNAITKCDRCRTNGTNPICVPCPGSKKCAKCVRDHRTCSWTSGLSGPSSSFGGNSSLKTGSGKTSSEKRKASDPEPKSVPVKSKINDSTGQAQQIGPKVQQRSISKRDADHILFQCKRCASNASNPICEVSDDPNVTRCKKCRRDKQACSFAQPIANRKNTISAGTAGKGDTDEEDDEEKNSSVETGLKEKKKGAEDDAEKKTELDSEESQTEAAGDENRGKSPKAARKKVRVLFKRKKDANQDDSPSEGDRSSSKKKKRPNTTSLDRTIPSASASNASGSLHVASSNSYHKPHGTSGLPGLHLNETGNTSTPSSTTTPRVISIPSAFQGQVNGRTHPSQHSVSVGSSIVTQPTGQRPGTVVQDRSIAAIERELRAAEVKAASHRAIAESYQKDADRAEEEVLKLKNELLTAVRNNTNLGVEGVAAERKMLIEQLLGSGVDQRA</sequence>
<name>A0A0C2XNJ7_AMAMK</name>
<dbReference type="AlphaFoldDB" id="A0A0C2XNJ7"/>
<keyword evidence="4" id="KW-1185">Reference proteome</keyword>
<feature type="compositionally biased region" description="Polar residues" evidence="2">
    <location>
        <begin position="506"/>
        <end position="535"/>
    </location>
</feature>
<dbReference type="EMBL" id="KN818222">
    <property type="protein sequence ID" value="KIL71156.1"/>
    <property type="molecule type" value="Genomic_DNA"/>
</dbReference>
<feature type="compositionally biased region" description="Low complexity" evidence="2">
    <location>
        <begin position="488"/>
        <end position="504"/>
    </location>
</feature>
<evidence type="ECO:0000313" key="3">
    <source>
        <dbReference type="EMBL" id="KIL71156.1"/>
    </source>
</evidence>
<feature type="compositionally biased region" description="Polar residues" evidence="2">
    <location>
        <begin position="1"/>
        <end position="33"/>
    </location>
</feature>
<reference evidence="3 4" key="1">
    <citation type="submission" date="2014-04" db="EMBL/GenBank/DDBJ databases">
        <title>Evolutionary Origins and Diversification of the Mycorrhizal Mutualists.</title>
        <authorList>
            <consortium name="DOE Joint Genome Institute"/>
            <consortium name="Mycorrhizal Genomics Consortium"/>
            <person name="Kohler A."/>
            <person name="Kuo A."/>
            <person name="Nagy L.G."/>
            <person name="Floudas D."/>
            <person name="Copeland A."/>
            <person name="Barry K.W."/>
            <person name="Cichocki N."/>
            <person name="Veneault-Fourrey C."/>
            <person name="LaButti K."/>
            <person name="Lindquist E.A."/>
            <person name="Lipzen A."/>
            <person name="Lundell T."/>
            <person name="Morin E."/>
            <person name="Murat C."/>
            <person name="Riley R."/>
            <person name="Ohm R."/>
            <person name="Sun H."/>
            <person name="Tunlid A."/>
            <person name="Henrissat B."/>
            <person name="Grigoriev I.V."/>
            <person name="Hibbett D.S."/>
            <person name="Martin F."/>
        </authorList>
    </citation>
    <scope>NUCLEOTIDE SEQUENCE [LARGE SCALE GENOMIC DNA]</scope>
    <source>
        <strain evidence="3 4">Koide BX008</strain>
    </source>
</reference>
<evidence type="ECO:0000313" key="4">
    <source>
        <dbReference type="Proteomes" id="UP000054549"/>
    </source>
</evidence>
<feature type="compositionally biased region" description="Basic residues" evidence="2">
    <location>
        <begin position="400"/>
        <end position="417"/>
    </location>
</feature>
<feature type="region of interest" description="Disordered" evidence="2">
    <location>
        <begin position="1"/>
        <end position="174"/>
    </location>
</feature>
<accession>A0A0C2XNJ7</accession>
<feature type="compositionally biased region" description="Polar residues" evidence="2">
    <location>
        <begin position="56"/>
        <end position="67"/>
    </location>
</feature>
<dbReference type="OrthoDB" id="3111623at2759"/>
<feature type="region of interest" description="Disordered" evidence="2">
    <location>
        <begin position="221"/>
        <end position="282"/>
    </location>
</feature>
<feature type="compositionally biased region" description="Basic and acidic residues" evidence="2">
    <location>
        <begin position="365"/>
        <end position="383"/>
    </location>
</feature>
<feature type="region of interest" description="Disordered" evidence="2">
    <location>
        <begin position="328"/>
        <end position="537"/>
    </location>
</feature>
<dbReference type="HOGENOM" id="CLU_439379_0_0_1"/>